<accession>A0A0K2TWL6</accession>
<sequence>MRQVVAYDKQCC</sequence>
<proteinExistence type="predicted"/>
<protein>
    <submittedName>
        <fullName evidence="1">Uncharacterized protein</fullName>
    </submittedName>
</protein>
<dbReference type="EMBL" id="HACA01012721">
    <property type="protein sequence ID" value="CDW30082.1"/>
    <property type="molecule type" value="Transcribed_RNA"/>
</dbReference>
<evidence type="ECO:0000313" key="1">
    <source>
        <dbReference type="EMBL" id="CDW30082.1"/>
    </source>
</evidence>
<name>A0A0K2TWL6_LEPSM</name>
<organism evidence="1">
    <name type="scientific">Lepeophtheirus salmonis</name>
    <name type="common">Salmon louse</name>
    <name type="synonym">Caligus salmonis</name>
    <dbReference type="NCBI Taxonomy" id="72036"/>
    <lineage>
        <taxon>Eukaryota</taxon>
        <taxon>Metazoa</taxon>
        <taxon>Ecdysozoa</taxon>
        <taxon>Arthropoda</taxon>
        <taxon>Crustacea</taxon>
        <taxon>Multicrustacea</taxon>
        <taxon>Hexanauplia</taxon>
        <taxon>Copepoda</taxon>
        <taxon>Siphonostomatoida</taxon>
        <taxon>Caligidae</taxon>
        <taxon>Lepeophtheirus</taxon>
    </lineage>
</organism>
<reference evidence="1" key="1">
    <citation type="submission" date="2014-05" db="EMBL/GenBank/DDBJ databases">
        <authorList>
            <person name="Chronopoulou M."/>
        </authorList>
    </citation>
    <scope>NUCLEOTIDE SEQUENCE</scope>
    <source>
        <tissue evidence="1">Whole organism</tissue>
    </source>
</reference>